<dbReference type="AlphaFoldDB" id="A0A068VEK6"/>
<keyword evidence="2" id="KW-1185">Reference proteome</keyword>
<dbReference type="EMBL" id="HG739298">
    <property type="protein sequence ID" value="CDP18128.1"/>
    <property type="molecule type" value="Genomic_DNA"/>
</dbReference>
<accession>A0A068VEK6</accession>
<proteinExistence type="predicted"/>
<evidence type="ECO:0000313" key="2">
    <source>
        <dbReference type="Proteomes" id="UP000295252"/>
    </source>
</evidence>
<sequence>MKAIDRKANIRTSFTVFSGFNLRKRRRHTKSLVCGVAVGLLKESLVVVTEIIIAGNNGHCLISPRTRQTRIKA</sequence>
<gene>
    <name evidence="1" type="ORF">GSCOC_T00007610001</name>
</gene>
<evidence type="ECO:0000313" key="1">
    <source>
        <dbReference type="EMBL" id="CDP18128.1"/>
    </source>
</evidence>
<reference evidence="2" key="1">
    <citation type="journal article" date="2014" name="Science">
        <title>The coffee genome provides insight into the convergent evolution of caffeine biosynthesis.</title>
        <authorList>
            <person name="Denoeud F."/>
            <person name="Carretero-Paulet L."/>
            <person name="Dereeper A."/>
            <person name="Droc G."/>
            <person name="Guyot R."/>
            <person name="Pietrella M."/>
            <person name="Zheng C."/>
            <person name="Alberti A."/>
            <person name="Anthony F."/>
            <person name="Aprea G."/>
            <person name="Aury J.M."/>
            <person name="Bento P."/>
            <person name="Bernard M."/>
            <person name="Bocs S."/>
            <person name="Campa C."/>
            <person name="Cenci A."/>
            <person name="Combes M.C."/>
            <person name="Crouzillat D."/>
            <person name="Da Silva C."/>
            <person name="Daddiego L."/>
            <person name="De Bellis F."/>
            <person name="Dussert S."/>
            <person name="Garsmeur O."/>
            <person name="Gayraud T."/>
            <person name="Guignon V."/>
            <person name="Jahn K."/>
            <person name="Jamilloux V."/>
            <person name="Joet T."/>
            <person name="Labadie K."/>
            <person name="Lan T."/>
            <person name="Leclercq J."/>
            <person name="Lepelley M."/>
            <person name="Leroy T."/>
            <person name="Li L.T."/>
            <person name="Librado P."/>
            <person name="Lopez L."/>
            <person name="Munoz A."/>
            <person name="Noel B."/>
            <person name="Pallavicini A."/>
            <person name="Perrotta G."/>
            <person name="Poncet V."/>
            <person name="Pot D."/>
            <person name="Priyono X."/>
            <person name="Rigoreau M."/>
            <person name="Rouard M."/>
            <person name="Rozas J."/>
            <person name="Tranchant-Dubreuil C."/>
            <person name="VanBuren R."/>
            <person name="Zhang Q."/>
            <person name="Andrade A.C."/>
            <person name="Argout X."/>
            <person name="Bertrand B."/>
            <person name="de Kochko A."/>
            <person name="Graziosi G."/>
            <person name="Henry R.J."/>
            <person name="Jayarama X."/>
            <person name="Ming R."/>
            <person name="Nagai C."/>
            <person name="Rounsley S."/>
            <person name="Sankoff D."/>
            <person name="Giuliano G."/>
            <person name="Albert V.A."/>
            <person name="Wincker P."/>
            <person name="Lashermes P."/>
        </authorList>
    </citation>
    <scope>NUCLEOTIDE SEQUENCE [LARGE SCALE GENOMIC DNA]</scope>
    <source>
        <strain evidence="2">cv. DH200-94</strain>
    </source>
</reference>
<dbReference type="InParanoid" id="A0A068VEK6"/>
<protein>
    <submittedName>
        <fullName evidence="1">DH200=94 genomic scaffold, scaffold_214</fullName>
    </submittedName>
</protein>
<organism evidence="1 2">
    <name type="scientific">Coffea canephora</name>
    <name type="common">Robusta coffee</name>
    <dbReference type="NCBI Taxonomy" id="49390"/>
    <lineage>
        <taxon>Eukaryota</taxon>
        <taxon>Viridiplantae</taxon>
        <taxon>Streptophyta</taxon>
        <taxon>Embryophyta</taxon>
        <taxon>Tracheophyta</taxon>
        <taxon>Spermatophyta</taxon>
        <taxon>Magnoliopsida</taxon>
        <taxon>eudicotyledons</taxon>
        <taxon>Gunneridae</taxon>
        <taxon>Pentapetalae</taxon>
        <taxon>asterids</taxon>
        <taxon>lamiids</taxon>
        <taxon>Gentianales</taxon>
        <taxon>Rubiaceae</taxon>
        <taxon>Ixoroideae</taxon>
        <taxon>Gardenieae complex</taxon>
        <taxon>Bertiereae - Coffeeae clade</taxon>
        <taxon>Coffeeae</taxon>
        <taxon>Coffea</taxon>
    </lineage>
</organism>
<dbReference type="Gramene" id="CDP18128">
    <property type="protein sequence ID" value="CDP18128"/>
    <property type="gene ID" value="GSCOC_T00007610001"/>
</dbReference>
<name>A0A068VEK6_COFCA</name>
<dbReference type="Proteomes" id="UP000295252">
    <property type="component" value="Unassembled WGS sequence"/>
</dbReference>